<accession>A0A1I7WJV3</accession>
<name>A0A1I7WJV3_HETBA</name>
<evidence type="ECO:0000313" key="1">
    <source>
        <dbReference type="Proteomes" id="UP000095283"/>
    </source>
</evidence>
<sequence length="41" mass="4600">MLCFCSTTLIGNKRISVVPPKLPGKVNLQIFFSFIICDLNK</sequence>
<dbReference type="WBParaSite" id="Hba_05249">
    <property type="protein sequence ID" value="Hba_05249"/>
    <property type="gene ID" value="Hba_05249"/>
</dbReference>
<reference evidence="2" key="1">
    <citation type="submission" date="2016-11" db="UniProtKB">
        <authorList>
            <consortium name="WormBaseParasite"/>
        </authorList>
    </citation>
    <scope>IDENTIFICATION</scope>
</reference>
<dbReference type="Proteomes" id="UP000095283">
    <property type="component" value="Unplaced"/>
</dbReference>
<proteinExistence type="predicted"/>
<organism evidence="1 2">
    <name type="scientific">Heterorhabditis bacteriophora</name>
    <name type="common">Entomopathogenic nematode worm</name>
    <dbReference type="NCBI Taxonomy" id="37862"/>
    <lineage>
        <taxon>Eukaryota</taxon>
        <taxon>Metazoa</taxon>
        <taxon>Ecdysozoa</taxon>
        <taxon>Nematoda</taxon>
        <taxon>Chromadorea</taxon>
        <taxon>Rhabditida</taxon>
        <taxon>Rhabditina</taxon>
        <taxon>Rhabditomorpha</taxon>
        <taxon>Strongyloidea</taxon>
        <taxon>Heterorhabditidae</taxon>
        <taxon>Heterorhabditis</taxon>
    </lineage>
</organism>
<evidence type="ECO:0000313" key="2">
    <source>
        <dbReference type="WBParaSite" id="Hba_05249"/>
    </source>
</evidence>
<dbReference type="AlphaFoldDB" id="A0A1I7WJV3"/>
<keyword evidence="1" id="KW-1185">Reference proteome</keyword>
<protein>
    <submittedName>
        <fullName evidence="2">Uncharacterized protein</fullName>
    </submittedName>
</protein>